<proteinExistence type="predicted"/>
<protein>
    <submittedName>
        <fullName evidence="1">Uncharacterized protein</fullName>
    </submittedName>
</protein>
<evidence type="ECO:0000313" key="2">
    <source>
        <dbReference type="Proteomes" id="UP000234479"/>
    </source>
</evidence>
<name>A0A2N5D4K0_9CAUL</name>
<dbReference type="AlphaFoldDB" id="A0A2N5D4K0"/>
<accession>A0A2N5D4K0</accession>
<dbReference type="EMBL" id="PJRS01000044">
    <property type="protein sequence ID" value="PLR21007.1"/>
    <property type="molecule type" value="Genomic_DNA"/>
</dbReference>
<sequence>MASQPSDDAIPFAVELRRVGAPTRVLGRGATPMLAVAIFEAALAAYPGERVVLICGADIMRDSQVTS</sequence>
<reference evidence="1 2" key="1">
    <citation type="submission" date="2017-12" db="EMBL/GenBank/DDBJ databases">
        <title>The genome sequence of Caulobacter sp. 410.</title>
        <authorList>
            <person name="Gao J."/>
            <person name="Mao X."/>
            <person name="Sun J."/>
        </authorList>
    </citation>
    <scope>NUCLEOTIDE SEQUENCE [LARGE SCALE GENOMIC DNA]</scope>
    <source>
        <strain evidence="1 2">410</strain>
    </source>
</reference>
<gene>
    <name evidence="1" type="ORF">SGCZBJ_21465</name>
</gene>
<keyword evidence="2" id="KW-1185">Reference proteome</keyword>
<dbReference type="Proteomes" id="UP000234479">
    <property type="component" value="Unassembled WGS sequence"/>
</dbReference>
<dbReference type="RefSeq" id="WP_101719967.1">
    <property type="nucleotide sequence ID" value="NZ_PJRS01000044.1"/>
</dbReference>
<comment type="caution">
    <text evidence="1">The sequence shown here is derived from an EMBL/GenBank/DDBJ whole genome shotgun (WGS) entry which is preliminary data.</text>
</comment>
<organism evidence="1 2">
    <name type="scientific">Caulobacter zeae</name>
    <dbReference type="NCBI Taxonomy" id="2055137"/>
    <lineage>
        <taxon>Bacteria</taxon>
        <taxon>Pseudomonadati</taxon>
        <taxon>Pseudomonadota</taxon>
        <taxon>Alphaproteobacteria</taxon>
        <taxon>Caulobacterales</taxon>
        <taxon>Caulobacteraceae</taxon>
        <taxon>Caulobacter</taxon>
    </lineage>
</organism>
<evidence type="ECO:0000313" key="1">
    <source>
        <dbReference type="EMBL" id="PLR21007.1"/>
    </source>
</evidence>